<dbReference type="Proteomes" id="UP000805193">
    <property type="component" value="Unassembled WGS sequence"/>
</dbReference>
<dbReference type="EMBL" id="JABSTQ010010834">
    <property type="protein sequence ID" value="KAG0417518.1"/>
    <property type="molecule type" value="Genomic_DNA"/>
</dbReference>
<accession>A0AC60PCR6</accession>
<name>A0AC60PCR6_IXOPE</name>
<organism evidence="1 2">
    <name type="scientific">Ixodes persulcatus</name>
    <name type="common">Taiga tick</name>
    <dbReference type="NCBI Taxonomy" id="34615"/>
    <lineage>
        <taxon>Eukaryota</taxon>
        <taxon>Metazoa</taxon>
        <taxon>Ecdysozoa</taxon>
        <taxon>Arthropoda</taxon>
        <taxon>Chelicerata</taxon>
        <taxon>Arachnida</taxon>
        <taxon>Acari</taxon>
        <taxon>Parasitiformes</taxon>
        <taxon>Ixodida</taxon>
        <taxon>Ixodoidea</taxon>
        <taxon>Ixodidae</taxon>
        <taxon>Ixodinae</taxon>
        <taxon>Ixodes</taxon>
    </lineage>
</organism>
<protein>
    <submittedName>
        <fullName evidence="1">Uncharacterized protein</fullName>
    </submittedName>
</protein>
<gene>
    <name evidence="1" type="ORF">HPB47_005546</name>
</gene>
<keyword evidence="2" id="KW-1185">Reference proteome</keyword>
<sequence>MSYAMPDYLSSRPEPERQRYRDKLCVDGVAFDDPYAVNKACWTSDVKLLPPKSTAHVVVYLVFSPSQFTADTVAYKSLEAYDYFESVSALPAGSAVCGSAEVGVVCAQFLASEIVSERSEDATVLTPPNLADRDRTNRTPRPKGSGAARNGQERHREILGLAEQRGLAPKRSSLANLDHLTENRTHQDPMNFGAVLRSSYYFGVQKVFTTRTDSCRLSPVVSKASSGALEVMDLYSLQSPAEFLQALKSKGWWVMGTAGVKQDGPFEGGLRSDLAWVLPPPNKPAILIVGNENQGMHPELGALCDSVLSISPAVSSDLIGSLNVSVATGGSLIFHVLVPGFAGLFGYAYASAYT</sequence>
<evidence type="ECO:0000313" key="2">
    <source>
        <dbReference type="Proteomes" id="UP000805193"/>
    </source>
</evidence>
<proteinExistence type="predicted"/>
<reference evidence="1 2" key="1">
    <citation type="journal article" date="2020" name="Cell">
        <title>Large-Scale Comparative Analyses of Tick Genomes Elucidate Their Genetic Diversity and Vector Capacities.</title>
        <authorList>
            <consortium name="Tick Genome and Microbiome Consortium (TIGMIC)"/>
            <person name="Jia N."/>
            <person name="Wang J."/>
            <person name="Shi W."/>
            <person name="Du L."/>
            <person name="Sun Y."/>
            <person name="Zhan W."/>
            <person name="Jiang J.F."/>
            <person name="Wang Q."/>
            <person name="Zhang B."/>
            <person name="Ji P."/>
            <person name="Bell-Sakyi L."/>
            <person name="Cui X.M."/>
            <person name="Yuan T.T."/>
            <person name="Jiang B.G."/>
            <person name="Yang W.F."/>
            <person name="Lam T.T."/>
            <person name="Chang Q.C."/>
            <person name="Ding S.J."/>
            <person name="Wang X.J."/>
            <person name="Zhu J.G."/>
            <person name="Ruan X.D."/>
            <person name="Zhao L."/>
            <person name="Wei J.T."/>
            <person name="Ye R.Z."/>
            <person name="Que T.C."/>
            <person name="Du C.H."/>
            <person name="Zhou Y.H."/>
            <person name="Cheng J.X."/>
            <person name="Dai P.F."/>
            <person name="Guo W.B."/>
            <person name="Han X.H."/>
            <person name="Huang E.J."/>
            <person name="Li L.F."/>
            <person name="Wei W."/>
            <person name="Gao Y.C."/>
            <person name="Liu J.Z."/>
            <person name="Shao H.Z."/>
            <person name="Wang X."/>
            <person name="Wang C.C."/>
            <person name="Yang T.C."/>
            <person name="Huo Q.B."/>
            <person name="Li W."/>
            <person name="Chen H.Y."/>
            <person name="Chen S.E."/>
            <person name="Zhou L.G."/>
            <person name="Ni X.B."/>
            <person name="Tian J.H."/>
            <person name="Sheng Y."/>
            <person name="Liu T."/>
            <person name="Pan Y.S."/>
            <person name="Xia L.Y."/>
            <person name="Li J."/>
            <person name="Zhao F."/>
            <person name="Cao W.C."/>
        </authorList>
    </citation>
    <scope>NUCLEOTIDE SEQUENCE [LARGE SCALE GENOMIC DNA]</scope>
    <source>
        <strain evidence="1">Iper-2018</strain>
    </source>
</reference>
<evidence type="ECO:0000313" key="1">
    <source>
        <dbReference type="EMBL" id="KAG0417518.1"/>
    </source>
</evidence>
<comment type="caution">
    <text evidence="1">The sequence shown here is derived from an EMBL/GenBank/DDBJ whole genome shotgun (WGS) entry which is preliminary data.</text>
</comment>